<evidence type="ECO:0000259" key="6">
    <source>
        <dbReference type="Pfam" id="PF02668"/>
    </source>
</evidence>
<dbReference type="InterPro" id="IPR042098">
    <property type="entry name" value="TauD-like_sf"/>
</dbReference>
<proteinExistence type="inferred from homology"/>
<dbReference type="GO" id="GO:0016706">
    <property type="term" value="F:2-oxoglutarate-dependent dioxygenase activity"/>
    <property type="evidence" value="ECO:0007669"/>
    <property type="project" value="UniProtKB-ARBA"/>
</dbReference>
<organism evidence="7 8">
    <name type="scientific">Advenella incenata</name>
    <dbReference type="NCBI Taxonomy" id="267800"/>
    <lineage>
        <taxon>Bacteria</taxon>
        <taxon>Pseudomonadati</taxon>
        <taxon>Pseudomonadota</taxon>
        <taxon>Betaproteobacteria</taxon>
        <taxon>Burkholderiales</taxon>
        <taxon>Alcaligenaceae</taxon>
    </lineage>
</organism>
<dbReference type="RefSeq" id="WP_207227064.1">
    <property type="nucleotide sequence ID" value="NZ_SHKO01000002.1"/>
</dbReference>
<dbReference type="InterPro" id="IPR003819">
    <property type="entry name" value="TauD/TfdA-like"/>
</dbReference>
<comment type="caution">
    <text evidence="7">The sequence shown here is derived from an EMBL/GenBank/DDBJ whole genome shotgun (WGS) entry which is preliminary data.</text>
</comment>
<comment type="similarity">
    <text evidence="1">Belongs to the TfdA dioxygenase family.</text>
</comment>
<dbReference type="SUPFAM" id="SSF51197">
    <property type="entry name" value="Clavaminate synthase-like"/>
    <property type="match status" value="1"/>
</dbReference>
<evidence type="ECO:0000256" key="1">
    <source>
        <dbReference type="ARBA" id="ARBA00005896"/>
    </source>
</evidence>
<keyword evidence="5" id="KW-0408">Iron</keyword>
<dbReference type="InterPro" id="IPR051178">
    <property type="entry name" value="TfdA_dioxygenase"/>
</dbReference>
<keyword evidence="3 7" id="KW-0223">Dioxygenase</keyword>
<dbReference type="PANTHER" id="PTHR43779:SF3">
    <property type="entry name" value="(3R)-3-[(CARBOXYMETHYL)AMINO]FATTY ACID OXYGENASE_DECARBOXYLASE"/>
    <property type="match status" value="1"/>
</dbReference>
<dbReference type="FunFam" id="3.60.130.10:FF:000007">
    <property type="entry name" value="Alpha-ketoglutarate-dependent taurine dioxygenase"/>
    <property type="match status" value="1"/>
</dbReference>
<evidence type="ECO:0000256" key="4">
    <source>
        <dbReference type="ARBA" id="ARBA00023002"/>
    </source>
</evidence>
<evidence type="ECO:0000256" key="3">
    <source>
        <dbReference type="ARBA" id="ARBA00022964"/>
    </source>
</evidence>
<protein>
    <submittedName>
        <fullName evidence="7">Taurine dioxygenase</fullName>
    </submittedName>
</protein>
<keyword evidence="2" id="KW-0479">Metal-binding</keyword>
<dbReference type="EMBL" id="SHKO01000002">
    <property type="protein sequence ID" value="RZT94148.1"/>
    <property type="molecule type" value="Genomic_DNA"/>
</dbReference>
<reference evidence="7 8" key="1">
    <citation type="submission" date="2019-02" db="EMBL/GenBank/DDBJ databases">
        <title>Genomic Encyclopedia of Type Strains, Phase IV (KMG-IV): sequencing the most valuable type-strain genomes for metagenomic binning, comparative biology and taxonomic classification.</title>
        <authorList>
            <person name="Goeker M."/>
        </authorList>
    </citation>
    <scope>NUCLEOTIDE SEQUENCE [LARGE SCALE GENOMIC DNA]</scope>
    <source>
        <strain evidence="7 8">DSM 23814</strain>
    </source>
</reference>
<evidence type="ECO:0000256" key="5">
    <source>
        <dbReference type="ARBA" id="ARBA00023004"/>
    </source>
</evidence>
<dbReference type="GO" id="GO:0046872">
    <property type="term" value="F:metal ion binding"/>
    <property type="evidence" value="ECO:0007669"/>
    <property type="project" value="UniProtKB-KW"/>
</dbReference>
<keyword evidence="8" id="KW-1185">Reference proteome</keyword>
<keyword evidence="4" id="KW-0560">Oxidoreductase</keyword>
<accession>A0A4Q7VFD3</accession>
<sequence length="305" mass="34284">MSAVYASIPSSPTPVGQSASSESSFVIRPLAAPLGAEVLNLNLDQPLPDEAFARIRQAFSDHHVLVFRKQDITPTQHVQFSRRFGPLQIHVLRQFQLPGHEEILQISNIRENGKPIGLGDAGAFWHSDLSYKAVPSLGSLLHARELPDTGGDTHFANMHLAWETLPASLQKVLLPLKAEHSYVKRYAEQRAKAPWRPALTQAQLDEVRPVVHPVVTTHPENGRKTLFVNEHFTSRIVGLPQDESEDILQQLFAHSVRPEFIYTHQWQKDDMVFWDNRSVIHLAGGTPDDQRRRLNRTTVEGAVPV</sequence>
<dbReference type="AlphaFoldDB" id="A0A4Q7VFD3"/>
<feature type="domain" description="TauD/TfdA-like" evidence="6">
    <location>
        <begin position="27"/>
        <end position="298"/>
    </location>
</feature>
<evidence type="ECO:0000256" key="2">
    <source>
        <dbReference type="ARBA" id="ARBA00022723"/>
    </source>
</evidence>
<dbReference type="PANTHER" id="PTHR43779">
    <property type="entry name" value="DIOXYGENASE RV0097-RELATED"/>
    <property type="match status" value="1"/>
</dbReference>
<dbReference type="Pfam" id="PF02668">
    <property type="entry name" value="TauD"/>
    <property type="match status" value="1"/>
</dbReference>
<dbReference type="Gene3D" id="3.60.130.10">
    <property type="entry name" value="Clavaminate synthase-like"/>
    <property type="match status" value="1"/>
</dbReference>
<gene>
    <name evidence="7" type="ORF">EV681_2565</name>
</gene>
<evidence type="ECO:0000313" key="7">
    <source>
        <dbReference type="EMBL" id="RZT94148.1"/>
    </source>
</evidence>
<evidence type="ECO:0000313" key="8">
    <source>
        <dbReference type="Proteomes" id="UP000293398"/>
    </source>
</evidence>
<name>A0A4Q7VFD3_9BURK</name>
<dbReference type="Proteomes" id="UP000293398">
    <property type="component" value="Unassembled WGS sequence"/>
</dbReference>